<dbReference type="Pfam" id="PF13021">
    <property type="entry name" value="DUF3885"/>
    <property type="match status" value="1"/>
</dbReference>
<dbReference type="AlphaFoldDB" id="A0A917RKT5"/>
<dbReference type="InterPro" id="IPR024976">
    <property type="entry name" value="DUF3885"/>
</dbReference>
<dbReference type="RefSeq" id="WP_058856908.1">
    <property type="nucleotide sequence ID" value="NZ_BMMH01000004.1"/>
</dbReference>
<name>A0A917RKT5_9NOCA</name>
<feature type="domain" description="DUF3885" evidence="1">
    <location>
        <begin position="2"/>
        <end position="171"/>
    </location>
</feature>
<comment type="caution">
    <text evidence="2">The sequence shown here is derived from an EMBL/GenBank/DDBJ whole genome shotgun (WGS) entry which is preliminary data.</text>
</comment>
<accession>A0A917RKT5</accession>
<reference evidence="2" key="2">
    <citation type="submission" date="2020-09" db="EMBL/GenBank/DDBJ databases">
        <authorList>
            <person name="Sun Q."/>
            <person name="Zhou Y."/>
        </authorList>
    </citation>
    <scope>NUCLEOTIDE SEQUENCE</scope>
    <source>
        <strain evidence="2">CGMCC 4.3508</strain>
    </source>
</reference>
<sequence>MADELKHAYRDRWVRFHSLPGSKRYPDTADEYSIVLDRYNTVLDELFTGQEVYLITCGWSNRPEPDAPPVDHAQWLGARYWTSVCNDPTETDAEFISYTHLFVSRIPWQRGAVDDLLRVVANDATRGVMITDLSLERIHHPYDGGTDVLLPTPAERDTLMHQHAHWLSQHPEGF</sequence>
<organism evidence="2 3">
    <name type="scientific">Nocardia jinanensis</name>
    <dbReference type="NCBI Taxonomy" id="382504"/>
    <lineage>
        <taxon>Bacteria</taxon>
        <taxon>Bacillati</taxon>
        <taxon>Actinomycetota</taxon>
        <taxon>Actinomycetes</taxon>
        <taxon>Mycobacteriales</taxon>
        <taxon>Nocardiaceae</taxon>
        <taxon>Nocardia</taxon>
    </lineage>
</organism>
<evidence type="ECO:0000313" key="3">
    <source>
        <dbReference type="Proteomes" id="UP000638263"/>
    </source>
</evidence>
<evidence type="ECO:0000313" key="2">
    <source>
        <dbReference type="EMBL" id="GGL11227.1"/>
    </source>
</evidence>
<proteinExistence type="predicted"/>
<gene>
    <name evidence="2" type="ORF">GCM10011588_27150</name>
</gene>
<reference evidence="2" key="1">
    <citation type="journal article" date="2014" name="Int. J. Syst. Evol. Microbiol.">
        <title>Complete genome sequence of Corynebacterium casei LMG S-19264T (=DSM 44701T), isolated from a smear-ripened cheese.</title>
        <authorList>
            <consortium name="US DOE Joint Genome Institute (JGI-PGF)"/>
            <person name="Walter F."/>
            <person name="Albersmeier A."/>
            <person name="Kalinowski J."/>
            <person name="Ruckert C."/>
        </authorList>
    </citation>
    <scope>NUCLEOTIDE SEQUENCE</scope>
    <source>
        <strain evidence="2">CGMCC 4.3508</strain>
    </source>
</reference>
<protein>
    <recommendedName>
        <fullName evidence="1">DUF3885 domain-containing protein</fullName>
    </recommendedName>
</protein>
<dbReference type="Proteomes" id="UP000638263">
    <property type="component" value="Unassembled WGS sequence"/>
</dbReference>
<evidence type="ECO:0000259" key="1">
    <source>
        <dbReference type="Pfam" id="PF13021"/>
    </source>
</evidence>
<keyword evidence="3" id="KW-1185">Reference proteome</keyword>
<dbReference type="EMBL" id="BMMH01000004">
    <property type="protein sequence ID" value="GGL11227.1"/>
    <property type="molecule type" value="Genomic_DNA"/>
</dbReference>